<accession>A0AA39T4T4</accession>
<dbReference type="AlphaFoldDB" id="A0AA39T4T4"/>
<reference evidence="5" key="1">
    <citation type="journal article" date="2022" name="Plant J.">
        <title>Strategies of tolerance reflected in two North American maple genomes.</title>
        <authorList>
            <person name="McEvoy S.L."/>
            <person name="Sezen U.U."/>
            <person name="Trouern-Trend A."/>
            <person name="McMahon S.M."/>
            <person name="Schaberg P.G."/>
            <person name="Yang J."/>
            <person name="Wegrzyn J.L."/>
            <person name="Swenson N.G."/>
        </authorList>
    </citation>
    <scope>NUCLEOTIDE SEQUENCE</scope>
    <source>
        <strain evidence="5">NS2018</strain>
    </source>
</reference>
<name>A0AA39T4T4_ACESA</name>
<keyword evidence="1" id="KW-0433">Leucine-rich repeat</keyword>
<feature type="region of interest" description="Disordered" evidence="3">
    <location>
        <begin position="274"/>
        <end position="295"/>
    </location>
</feature>
<feature type="domain" description="C-JID" evidence="4">
    <location>
        <begin position="115"/>
        <end position="263"/>
    </location>
</feature>
<gene>
    <name evidence="5" type="ORF">LWI29_031139</name>
</gene>
<evidence type="ECO:0000259" key="4">
    <source>
        <dbReference type="Pfam" id="PF20160"/>
    </source>
</evidence>
<protein>
    <recommendedName>
        <fullName evidence="4">C-JID domain-containing protein</fullName>
    </recommendedName>
</protein>
<reference evidence="5" key="2">
    <citation type="submission" date="2023-06" db="EMBL/GenBank/DDBJ databases">
        <authorList>
            <person name="Swenson N.G."/>
            <person name="Wegrzyn J.L."/>
            <person name="Mcevoy S.L."/>
        </authorList>
    </citation>
    <scope>NUCLEOTIDE SEQUENCE</scope>
    <source>
        <strain evidence="5">NS2018</strain>
        <tissue evidence="5">Leaf</tissue>
    </source>
</reference>
<proteinExistence type="predicted"/>
<dbReference type="InterPro" id="IPR045344">
    <property type="entry name" value="C-JID"/>
</dbReference>
<feature type="compositionally biased region" description="Acidic residues" evidence="3">
    <location>
        <begin position="285"/>
        <end position="295"/>
    </location>
</feature>
<dbReference type="Pfam" id="PF20160">
    <property type="entry name" value="C-JID"/>
    <property type="match status" value="1"/>
</dbReference>
<dbReference type="InterPro" id="IPR039172">
    <property type="entry name" value="PTD"/>
</dbReference>
<sequence length="295" mass="34128">MQTYPHEALKFKEVSLDADMVIVKKLKEQFAHLYVVVTLPTRELNESFVWSYFKYGMQLGRPTFVLVQDIEMGFEKIVKIAHCRGVSNVFEESLRIMQRNEKGSGKPSNEFSIYLPGNKIPEWFSYQSLESSVNIQVLQNDLVNRKFMGIAICAVFGFDEYNSRLEHLIVSVYCDFEAYYDHIKICNGSRYYSTYYRPDRPIEFVHFDHMLLGYCSFDSSFQNPEKLPTGDSDYVNISIEFKSTDRHNQLKRCAVHPIYAEPIEIIGATLQEIGETSGKRSDRSDDNDEESGTIS</sequence>
<comment type="caution">
    <text evidence="5">The sequence shown here is derived from an EMBL/GenBank/DDBJ whole genome shotgun (WGS) entry which is preliminary data.</text>
</comment>
<dbReference type="PANTHER" id="PTHR37394:SF1">
    <property type="entry name" value="PROTEIN PARTING DANCERS"/>
    <property type="match status" value="1"/>
</dbReference>
<evidence type="ECO:0000256" key="2">
    <source>
        <dbReference type="ARBA" id="ARBA00022737"/>
    </source>
</evidence>
<keyword evidence="6" id="KW-1185">Reference proteome</keyword>
<evidence type="ECO:0000313" key="5">
    <source>
        <dbReference type="EMBL" id="KAK0602183.1"/>
    </source>
</evidence>
<dbReference type="Proteomes" id="UP001168877">
    <property type="component" value="Unassembled WGS sequence"/>
</dbReference>
<evidence type="ECO:0000256" key="3">
    <source>
        <dbReference type="SAM" id="MobiDB-lite"/>
    </source>
</evidence>
<dbReference type="PANTHER" id="PTHR37394">
    <property type="entry name" value="PROTEIN PARTING DANCERS"/>
    <property type="match status" value="1"/>
</dbReference>
<evidence type="ECO:0000313" key="6">
    <source>
        <dbReference type="Proteomes" id="UP001168877"/>
    </source>
</evidence>
<keyword evidence="2" id="KW-0677">Repeat</keyword>
<evidence type="ECO:0000256" key="1">
    <source>
        <dbReference type="ARBA" id="ARBA00022614"/>
    </source>
</evidence>
<dbReference type="EMBL" id="JAUESC010000003">
    <property type="protein sequence ID" value="KAK0602183.1"/>
    <property type="molecule type" value="Genomic_DNA"/>
</dbReference>
<dbReference type="GO" id="GO:0000712">
    <property type="term" value="P:resolution of meiotic recombination intermediates"/>
    <property type="evidence" value="ECO:0007669"/>
    <property type="project" value="InterPro"/>
</dbReference>
<organism evidence="5 6">
    <name type="scientific">Acer saccharum</name>
    <name type="common">Sugar maple</name>
    <dbReference type="NCBI Taxonomy" id="4024"/>
    <lineage>
        <taxon>Eukaryota</taxon>
        <taxon>Viridiplantae</taxon>
        <taxon>Streptophyta</taxon>
        <taxon>Embryophyta</taxon>
        <taxon>Tracheophyta</taxon>
        <taxon>Spermatophyta</taxon>
        <taxon>Magnoliopsida</taxon>
        <taxon>eudicotyledons</taxon>
        <taxon>Gunneridae</taxon>
        <taxon>Pentapetalae</taxon>
        <taxon>rosids</taxon>
        <taxon>malvids</taxon>
        <taxon>Sapindales</taxon>
        <taxon>Sapindaceae</taxon>
        <taxon>Hippocastanoideae</taxon>
        <taxon>Acereae</taxon>
        <taxon>Acer</taxon>
    </lineage>
</organism>